<dbReference type="Pfam" id="PF02885">
    <property type="entry name" value="Glycos_trans_3N"/>
    <property type="match status" value="1"/>
</dbReference>
<evidence type="ECO:0000256" key="6">
    <source>
        <dbReference type="ARBA" id="ARBA00022822"/>
    </source>
</evidence>
<dbReference type="OMA" id="GPMTNPA"/>
<dbReference type="SUPFAM" id="SSF47648">
    <property type="entry name" value="Nucleoside phosphorylase/phosphoribosyltransferase N-terminal domain"/>
    <property type="match status" value="1"/>
</dbReference>
<evidence type="ECO:0000256" key="2">
    <source>
        <dbReference type="ARBA" id="ARBA00011948"/>
    </source>
</evidence>
<feature type="domain" description="Glycosyl transferase family 3 N-terminal" evidence="10">
    <location>
        <begin position="13"/>
        <end position="73"/>
    </location>
</feature>
<name>A0A813EX49_POLGL</name>
<dbReference type="InterPro" id="IPR036320">
    <property type="entry name" value="Glycosyl_Trfase_fam3_N_dom_sf"/>
</dbReference>
<feature type="domain" description="Glycosyl transferase family 3" evidence="9">
    <location>
        <begin position="83"/>
        <end position="335"/>
    </location>
</feature>
<evidence type="ECO:0000256" key="8">
    <source>
        <dbReference type="ARBA" id="ARBA00061500"/>
    </source>
</evidence>
<evidence type="ECO:0000259" key="9">
    <source>
        <dbReference type="Pfam" id="PF00591"/>
    </source>
</evidence>
<dbReference type="GO" id="GO:0004048">
    <property type="term" value="F:anthranilate phosphoribosyltransferase activity"/>
    <property type="evidence" value="ECO:0007669"/>
    <property type="project" value="UniProtKB-EC"/>
</dbReference>
<dbReference type="AlphaFoldDB" id="A0A813EX49"/>
<comment type="caution">
    <text evidence="11">The sequence shown here is derived from an EMBL/GenBank/DDBJ whole genome shotgun (WGS) entry which is preliminary data.</text>
</comment>
<dbReference type="InterPro" id="IPR000312">
    <property type="entry name" value="Glycosyl_Trfase_fam3"/>
</dbReference>
<dbReference type="EC" id="2.4.2.18" evidence="2"/>
<keyword evidence="5" id="KW-0808">Transferase</keyword>
<dbReference type="PANTHER" id="PTHR43285">
    <property type="entry name" value="ANTHRANILATE PHOSPHORIBOSYLTRANSFERASE"/>
    <property type="match status" value="1"/>
</dbReference>
<evidence type="ECO:0000259" key="10">
    <source>
        <dbReference type="Pfam" id="PF02885"/>
    </source>
</evidence>
<evidence type="ECO:0000256" key="1">
    <source>
        <dbReference type="ARBA" id="ARBA00004907"/>
    </source>
</evidence>
<evidence type="ECO:0000256" key="7">
    <source>
        <dbReference type="ARBA" id="ARBA00023141"/>
    </source>
</evidence>
<comment type="similarity">
    <text evidence="8">Belongs to the anthranilate phosphoribosyltransferase family.</text>
</comment>
<dbReference type="Pfam" id="PF00591">
    <property type="entry name" value="Glycos_transf_3"/>
    <property type="match status" value="1"/>
</dbReference>
<keyword evidence="3" id="KW-0028">Amino-acid biosynthesis</keyword>
<dbReference type="OrthoDB" id="427800at2759"/>
<dbReference type="InterPro" id="IPR035902">
    <property type="entry name" value="Nuc_phospho_transferase"/>
</dbReference>
<dbReference type="PANTHER" id="PTHR43285:SF2">
    <property type="entry name" value="ANTHRANILATE PHOSPHORIBOSYLTRANSFERASE"/>
    <property type="match status" value="1"/>
</dbReference>
<sequence>MAAAPAGGAVKAALKVLESGKDLEPAAASAAMKELMAGEATAAQTGAFLALLTLDRCKPGIIHALAHVMRESANPVEIQRSSGPIVDIVGTGGDGQDTFNISTAAGLLAAGAGARIVKHGNRAATSKSGAADIIEALGAKLEIMPSDVSAVLDAGSFVFLFARSYHPAMKHVGPIRHELGIRTVFNILGPLTNPARPDAMVCGVYTPVLGRLFVEVFKMLGMSRALVVHGCEGLDELSIEGASKVWELHQSGEITEYEVRPSDFGLDAHPLSEVAGGTPEENAAEMRELLSGRGRTAVRDMIVMNASAALYAAGKVADFKSGCVAARAALADGRAIQTLDAYISASNNPKVRLQHVL</sequence>
<gene>
    <name evidence="11" type="ORF">PGLA1383_LOCUS21580</name>
</gene>
<evidence type="ECO:0000256" key="4">
    <source>
        <dbReference type="ARBA" id="ARBA00022676"/>
    </source>
</evidence>
<proteinExistence type="inferred from homology"/>
<dbReference type="Proteomes" id="UP000654075">
    <property type="component" value="Unassembled WGS sequence"/>
</dbReference>
<reference evidence="11" key="1">
    <citation type="submission" date="2021-02" db="EMBL/GenBank/DDBJ databases">
        <authorList>
            <person name="Dougan E. K."/>
            <person name="Rhodes N."/>
            <person name="Thang M."/>
            <person name="Chan C."/>
        </authorList>
    </citation>
    <scope>NUCLEOTIDE SEQUENCE</scope>
</reference>
<evidence type="ECO:0000256" key="5">
    <source>
        <dbReference type="ARBA" id="ARBA00022679"/>
    </source>
</evidence>
<accession>A0A813EX49</accession>
<evidence type="ECO:0000256" key="3">
    <source>
        <dbReference type="ARBA" id="ARBA00022605"/>
    </source>
</evidence>
<keyword evidence="7" id="KW-0057">Aromatic amino acid biosynthesis</keyword>
<dbReference type="Gene3D" id="1.20.970.10">
    <property type="entry name" value="Transferase, Pyrimidine Nucleoside Phosphorylase, Chain C"/>
    <property type="match status" value="1"/>
</dbReference>
<dbReference type="GO" id="GO:0005829">
    <property type="term" value="C:cytosol"/>
    <property type="evidence" value="ECO:0007669"/>
    <property type="project" value="TreeGrafter"/>
</dbReference>
<keyword evidence="12" id="KW-1185">Reference proteome</keyword>
<dbReference type="InterPro" id="IPR017459">
    <property type="entry name" value="Glycosyl_Trfase_fam3_N_dom"/>
</dbReference>
<protein>
    <recommendedName>
        <fullName evidence="2">anthranilate phosphoribosyltransferase</fullName>
        <ecNumber evidence="2">2.4.2.18</ecNumber>
    </recommendedName>
</protein>
<organism evidence="11 12">
    <name type="scientific">Polarella glacialis</name>
    <name type="common">Dinoflagellate</name>
    <dbReference type="NCBI Taxonomy" id="89957"/>
    <lineage>
        <taxon>Eukaryota</taxon>
        <taxon>Sar</taxon>
        <taxon>Alveolata</taxon>
        <taxon>Dinophyceae</taxon>
        <taxon>Suessiales</taxon>
        <taxon>Suessiaceae</taxon>
        <taxon>Polarella</taxon>
    </lineage>
</organism>
<dbReference type="SUPFAM" id="SSF52418">
    <property type="entry name" value="Nucleoside phosphorylase/phosphoribosyltransferase catalytic domain"/>
    <property type="match status" value="1"/>
</dbReference>
<evidence type="ECO:0000313" key="11">
    <source>
        <dbReference type="EMBL" id="CAE8603369.1"/>
    </source>
</evidence>
<dbReference type="GO" id="GO:0000162">
    <property type="term" value="P:L-tryptophan biosynthetic process"/>
    <property type="evidence" value="ECO:0007669"/>
    <property type="project" value="UniProtKB-KW"/>
</dbReference>
<keyword evidence="6" id="KW-0822">Tryptophan biosynthesis</keyword>
<dbReference type="InterPro" id="IPR005940">
    <property type="entry name" value="Anthranilate_Pribosyl_Tfrase"/>
</dbReference>
<dbReference type="EMBL" id="CAJNNV010015340">
    <property type="protein sequence ID" value="CAE8603369.1"/>
    <property type="molecule type" value="Genomic_DNA"/>
</dbReference>
<dbReference type="NCBIfam" id="TIGR01245">
    <property type="entry name" value="trpD"/>
    <property type="match status" value="1"/>
</dbReference>
<dbReference type="FunFam" id="3.40.1030.10:FF:000002">
    <property type="entry name" value="Anthranilate phosphoribosyltransferase"/>
    <property type="match status" value="1"/>
</dbReference>
<dbReference type="Gene3D" id="3.40.1030.10">
    <property type="entry name" value="Nucleoside phosphorylase/phosphoribosyltransferase catalytic domain"/>
    <property type="match status" value="1"/>
</dbReference>
<keyword evidence="4" id="KW-0328">Glycosyltransferase</keyword>
<dbReference type="HAMAP" id="MF_00211">
    <property type="entry name" value="TrpD"/>
    <property type="match status" value="1"/>
</dbReference>
<evidence type="ECO:0000313" key="12">
    <source>
        <dbReference type="Proteomes" id="UP000654075"/>
    </source>
</evidence>
<comment type="pathway">
    <text evidence="1">Amino-acid biosynthesis; L-tryptophan biosynthesis; L-tryptophan from chorismate: step 2/5.</text>
</comment>